<keyword evidence="3" id="KW-1185">Reference proteome</keyword>
<organism evidence="2 3">
    <name type="scientific">Piscinibacter aquaticus</name>
    <dbReference type="NCBI Taxonomy" id="392597"/>
    <lineage>
        <taxon>Bacteria</taxon>
        <taxon>Pseudomonadati</taxon>
        <taxon>Pseudomonadota</taxon>
        <taxon>Betaproteobacteria</taxon>
        <taxon>Burkholderiales</taxon>
        <taxon>Sphaerotilaceae</taxon>
        <taxon>Piscinibacter</taxon>
    </lineage>
</organism>
<evidence type="ECO:0000313" key="2">
    <source>
        <dbReference type="EMBL" id="TXC67298.1"/>
    </source>
</evidence>
<dbReference type="EMBL" id="VOPW01000001">
    <property type="protein sequence ID" value="TXC67298.1"/>
    <property type="molecule type" value="Genomic_DNA"/>
</dbReference>
<proteinExistence type="predicted"/>
<dbReference type="Pfam" id="PF24096">
    <property type="entry name" value="DUF7379"/>
    <property type="match status" value="1"/>
</dbReference>
<sequence length="281" mass="29755">MATSTTKNNKAGSRLTLRAVEEGSAQPLVASGQDVVLRSARRVRVGAASRDAGGGVSLVDVQPDDAVCVEYENGIRLWMRADDLLRERGRPAATRGNEPPAWEIDTAPRVSSVRGDAAVDRGIVGLGIKVLEFFGVDVAAKSARVIGSKFELKQLQLPEGAAPGLFRVALGAEPAMERVPDGAGPKTVAAGKPVLVFLHGTMSSLKGSFSALWAAGSDEAAQAAAALRGAMQRRYGGEVYAFEHRTLTHSPIRNALELARELPVGAQLHWSRIREVAWSAS</sequence>
<name>A0A5C6U6D7_9BURK</name>
<protein>
    <recommendedName>
        <fullName evidence="1">DUF7379 domain-containing protein</fullName>
    </recommendedName>
</protein>
<dbReference type="AlphaFoldDB" id="A0A5C6U6D7"/>
<dbReference type="InterPro" id="IPR055803">
    <property type="entry name" value="DUF7379"/>
</dbReference>
<comment type="caution">
    <text evidence="2">The sequence shown here is derived from an EMBL/GenBank/DDBJ whole genome shotgun (WGS) entry which is preliminary data.</text>
</comment>
<reference evidence="2 3" key="1">
    <citation type="submission" date="2019-08" db="EMBL/GenBank/DDBJ databases">
        <authorList>
            <person name="Khan S.A."/>
            <person name="Jeon C.O."/>
            <person name="Jeong S.E."/>
        </authorList>
    </citation>
    <scope>NUCLEOTIDE SEQUENCE [LARGE SCALE GENOMIC DNA]</scope>
    <source>
        <strain evidence="3">IMCC1728</strain>
    </source>
</reference>
<gene>
    <name evidence="2" type="ORF">FSC37_21200</name>
</gene>
<accession>A0A5C6U6D7</accession>
<evidence type="ECO:0000259" key="1">
    <source>
        <dbReference type="Pfam" id="PF24096"/>
    </source>
</evidence>
<feature type="domain" description="DUF7379" evidence="1">
    <location>
        <begin position="195"/>
        <end position="266"/>
    </location>
</feature>
<dbReference type="Proteomes" id="UP000321832">
    <property type="component" value="Unassembled WGS sequence"/>
</dbReference>
<evidence type="ECO:0000313" key="3">
    <source>
        <dbReference type="Proteomes" id="UP000321832"/>
    </source>
</evidence>